<feature type="chain" id="PRO_5023097300" description="Bacterial repeat domain-containing protein" evidence="4">
    <location>
        <begin position="30"/>
        <end position="651"/>
    </location>
</feature>
<sequence>MRKSRISFTFRLAALLIGTVMALPVAALAGSFSLCAGEGTVTMPDGKVISVWGFAQGGATGGVCDNPVSVPGPEIRDNAGGTLSIILTNTLAVPVSIMIPGLVPDAADVTPTWIDASGNVVAKNQQFRPADVTSRARSFVKEVDPGTSATYTWPAPRNGTFLYESGTHPQVQVQMGLYGALIYESTPGTAYAGIGNDARTVTYDADQVLLFSEFDVETHEAVAGGNYGPGGAMTSTIDYEPDYYLINGQPYAPSRAPMNIAAIAGQTVLLRLLNAGLDNVVPTVQGAGYLAQQAEDGFGYPYARSEYSVDLPAGKTVDATFTAPASGYIAVYDRRLNLAWKGGGAKSGGQLVYLGFGTEDAILNVTKVPAPTGTLGDGTVKVASMPGGFDCPVGQTACSASYVDGTMIRLTAQAVPGSAFKGWSGACSGFDDCVVTLSNAVATDVSAIFKQFTKVKVMTHNTAGIKLTAGDGTVIHVGAPANAVYYRYLYSTNNGATWKRITRKVTDSHVAWLIPDLPAKATQARIRVDVYDASKTTLIASDVNNQPMIIKVVKLLTPKPGDTLVGGGSIDFVWSTHTTTKVGAVKLQYRKRVGKPWVDIVTLNGNPGSYTWSGIPTVVIPKTDTSVRVRLYDTNGNLIDGDQPDGFLNYN</sequence>
<dbReference type="Proteomes" id="UP000324159">
    <property type="component" value="Unassembled WGS sequence"/>
</dbReference>
<evidence type="ECO:0000256" key="2">
    <source>
        <dbReference type="ARBA" id="ARBA00023002"/>
    </source>
</evidence>
<feature type="signal peptide" evidence="4">
    <location>
        <begin position="1"/>
        <end position="29"/>
    </location>
</feature>
<dbReference type="InterPro" id="IPR044060">
    <property type="entry name" value="Bacterial_rp_domain"/>
</dbReference>
<name>A0A5D3WHX2_9BACT</name>
<dbReference type="Gene3D" id="2.60.40.420">
    <property type="entry name" value="Cupredoxins - blue copper proteins"/>
    <property type="match status" value="1"/>
</dbReference>
<comment type="caution">
    <text evidence="6">The sequence shown here is derived from an EMBL/GenBank/DDBJ whole genome shotgun (WGS) entry which is preliminary data.</text>
</comment>
<dbReference type="RefSeq" id="WP_148896737.1">
    <property type="nucleotide sequence ID" value="NZ_VNIB01000013.1"/>
</dbReference>
<dbReference type="GO" id="GO:0046872">
    <property type="term" value="F:metal ion binding"/>
    <property type="evidence" value="ECO:0007669"/>
    <property type="project" value="UniProtKB-KW"/>
</dbReference>
<organism evidence="6 7">
    <name type="scientific">Geothermobacter ehrlichii</name>
    <dbReference type="NCBI Taxonomy" id="213224"/>
    <lineage>
        <taxon>Bacteria</taxon>
        <taxon>Pseudomonadati</taxon>
        <taxon>Thermodesulfobacteriota</taxon>
        <taxon>Desulfuromonadia</taxon>
        <taxon>Desulfuromonadales</taxon>
        <taxon>Geothermobacteraceae</taxon>
        <taxon>Geothermobacter</taxon>
    </lineage>
</organism>
<keyword evidence="2" id="KW-0560">Oxidoreductase</keyword>
<dbReference type="GO" id="GO:0016491">
    <property type="term" value="F:oxidoreductase activity"/>
    <property type="evidence" value="ECO:0007669"/>
    <property type="project" value="UniProtKB-KW"/>
</dbReference>
<dbReference type="PANTHER" id="PTHR11709">
    <property type="entry name" value="MULTI-COPPER OXIDASE"/>
    <property type="match status" value="1"/>
</dbReference>
<dbReference type="Pfam" id="PF18998">
    <property type="entry name" value="Flg_new_2"/>
    <property type="match status" value="1"/>
</dbReference>
<keyword evidence="1" id="KW-0479">Metal-binding</keyword>
<dbReference type="OrthoDB" id="5395460at2"/>
<dbReference type="AlphaFoldDB" id="A0A5D3WHX2"/>
<evidence type="ECO:0000256" key="4">
    <source>
        <dbReference type="SAM" id="SignalP"/>
    </source>
</evidence>
<dbReference type="InterPro" id="IPR045087">
    <property type="entry name" value="Cu-oxidase_fam"/>
</dbReference>
<keyword evidence="4" id="KW-0732">Signal</keyword>
<dbReference type="EMBL" id="VNIB01000013">
    <property type="protein sequence ID" value="TYO96667.1"/>
    <property type="molecule type" value="Genomic_DNA"/>
</dbReference>
<dbReference type="InterPro" id="IPR008972">
    <property type="entry name" value="Cupredoxin"/>
</dbReference>
<accession>A0A5D3WHX2</accession>
<evidence type="ECO:0000259" key="5">
    <source>
        <dbReference type="Pfam" id="PF18998"/>
    </source>
</evidence>
<feature type="domain" description="Bacterial repeat" evidence="5">
    <location>
        <begin position="396"/>
        <end position="451"/>
    </location>
</feature>
<gene>
    <name evidence="6" type="ORF">EDC39_11357</name>
</gene>
<evidence type="ECO:0000313" key="6">
    <source>
        <dbReference type="EMBL" id="TYO96667.1"/>
    </source>
</evidence>
<keyword evidence="3" id="KW-0186">Copper</keyword>
<evidence type="ECO:0000256" key="3">
    <source>
        <dbReference type="ARBA" id="ARBA00023008"/>
    </source>
</evidence>
<dbReference type="SUPFAM" id="SSF49503">
    <property type="entry name" value="Cupredoxins"/>
    <property type="match status" value="2"/>
</dbReference>
<dbReference type="PANTHER" id="PTHR11709:SF394">
    <property type="entry name" value="FI03373P-RELATED"/>
    <property type="match status" value="1"/>
</dbReference>
<proteinExistence type="predicted"/>
<protein>
    <recommendedName>
        <fullName evidence="5">Bacterial repeat domain-containing protein</fullName>
    </recommendedName>
</protein>
<keyword evidence="7" id="KW-1185">Reference proteome</keyword>
<reference evidence="6 7" key="1">
    <citation type="submission" date="2019-07" db="EMBL/GenBank/DDBJ databases">
        <title>Genomic Encyclopedia of Type Strains, Phase IV (KMG-IV): sequencing the most valuable type-strain genomes for metagenomic binning, comparative biology and taxonomic classification.</title>
        <authorList>
            <person name="Goeker M."/>
        </authorList>
    </citation>
    <scope>NUCLEOTIDE SEQUENCE [LARGE SCALE GENOMIC DNA]</scope>
    <source>
        <strain evidence="6 7">SS015</strain>
    </source>
</reference>
<evidence type="ECO:0000256" key="1">
    <source>
        <dbReference type="ARBA" id="ARBA00022723"/>
    </source>
</evidence>
<evidence type="ECO:0000313" key="7">
    <source>
        <dbReference type="Proteomes" id="UP000324159"/>
    </source>
</evidence>